<organism evidence="1 2">
    <name type="scientific">Paenibacillus terricola</name>
    <dbReference type="NCBI Taxonomy" id="2763503"/>
    <lineage>
        <taxon>Bacteria</taxon>
        <taxon>Bacillati</taxon>
        <taxon>Bacillota</taxon>
        <taxon>Bacilli</taxon>
        <taxon>Bacillales</taxon>
        <taxon>Paenibacillaceae</taxon>
        <taxon>Paenibacillus</taxon>
    </lineage>
</organism>
<comment type="caution">
    <text evidence="1">The sequence shown here is derived from an EMBL/GenBank/DDBJ whole genome shotgun (WGS) entry which is preliminary data.</text>
</comment>
<reference evidence="1 2" key="1">
    <citation type="submission" date="2020-09" db="EMBL/GenBank/DDBJ databases">
        <title>Paenibacillus sp. strain PR3 16S rRNA gene Genome sequencing and assembly.</title>
        <authorList>
            <person name="Kim J."/>
        </authorList>
    </citation>
    <scope>NUCLEOTIDE SEQUENCE [LARGE SCALE GENOMIC DNA]</scope>
    <source>
        <strain evidence="1 2">PR3</strain>
    </source>
</reference>
<sequence>MKKYGKVAVLAVQKIHQDKNIYTIDAWTQAAIEIFTAQTTRHKKACPKSTFLGLCEAGLIKGISSENIKNNLRKDTNKQYALIAISILKSDPSFAERPLELWKEIWNEHIKENPISHNFQMDVVTALWNNDLINTATTSLVDDLVGVN</sequence>
<evidence type="ECO:0000313" key="2">
    <source>
        <dbReference type="Proteomes" id="UP000609346"/>
    </source>
</evidence>
<dbReference type="EMBL" id="JACXZA010000005">
    <property type="protein sequence ID" value="MBD3921011.1"/>
    <property type="molecule type" value="Genomic_DNA"/>
</dbReference>
<protein>
    <submittedName>
        <fullName evidence="1">Uncharacterized protein</fullName>
    </submittedName>
</protein>
<evidence type="ECO:0000313" key="1">
    <source>
        <dbReference type="EMBL" id="MBD3921011.1"/>
    </source>
</evidence>
<name>A0ABR8MYK6_9BACL</name>
<keyword evidence="2" id="KW-1185">Reference proteome</keyword>
<dbReference type="RefSeq" id="WP_191205317.1">
    <property type="nucleotide sequence ID" value="NZ_JACXZA010000005.1"/>
</dbReference>
<proteinExistence type="predicted"/>
<dbReference type="Pfam" id="PF22399">
    <property type="entry name" value="DUF6979"/>
    <property type="match status" value="1"/>
</dbReference>
<dbReference type="InterPro" id="IPR053917">
    <property type="entry name" value="DUF6979"/>
</dbReference>
<gene>
    <name evidence="1" type="ORF">H8B09_19755</name>
</gene>
<accession>A0ABR8MYK6</accession>
<dbReference type="Proteomes" id="UP000609346">
    <property type="component" value="Unassembled WGS sequence"/>
</dbReference>